<dbReference type="RefSeq" id="WP_200236009.1">
    <property type="nucleotide sequence ID" value="NZ_NRRV01000016.1"/>
</dbReference>
<protein>
    <recommendedName>
        <fullName evidence="2">HPP transmembrane region domain-containing protein</fullName>
    </recommendedName>
</protein>
<sequence>MRFPRLGIEQHPASHLERWLSMAGGGLGIALVLALAAWLAPPGAEPLVVASMGASAVLVFAVPHGALSQPWPVLGGHLVSAAVGVSIAQWIADPLLAGPLAVGLAILAMHYARCIHPPGGATALAAVIGGAAVRDLGYGFLLVPVLVNLLALLAVGVLFNYSFRWRRYPAALVAAGPATAAEPPALDRDDLAYALRQIGSFIDVSDEDLLRIYALASRHADEQGLAAADIQPGRCYSNGRFGPEWSVRCVVDAADTADNDLLIYRAVAGAGASRSRRETGTVSRAELARWARYEVVRDETTWRPVPRTADSGAESAA</sequence>
<organism evidence="3 4">
    <name type="scientific">Thiohalocapsa halophila</name>
    <dbReference type="NCBI Taxonomy" id="69359"/>
    <lineage>
        <taxon>Bacteria</taxon>
        <taxon>Pseudomonadati</taxon>
        <taxon>Pseudomonadota</taxon>
        <taxon>Gammaproteobacteria</taxon>
        <taxon>Chromatiales</taxon>
        <taxon>Chromatiaceae</taxon>
        <taxon>Thiohalocapsa</taxon>
    </lineage>
</organism>
<feature type="transmembrane region" description="Helical" evidence="1">
    <location>
        <begin position="20"/>
        <end position="40"/>
    </location>
</feature>
<evidence type="ECO:0000256" key="1">
    <source>
        <dbReference type="SAM" id="Phobius"/>
    </source>
</evidence>
<dbReference type="Proteomes" id="UP000748752">
    <property type="component" value="Unassembled WGS sequence"/>
</dbReference>
<keyword evidence="1" id="KW-1133">Transmembrane helix</keyword>
<feature type="domain" description="HPP transmembrane region" evidence="2">
    <location>
        <begin position="13"/>
        <end position="169"/>
    </location>
</feature>
<feature type="transmembrane region" description="Helical" evidence="1">
    <location>
        <begin position="47"/>
        <end position="67"/>
    </location>
</feature>
<evidence type="ECO:0000313" key="3">
    <source>
        <dbReference type="EMBL" id="MBK1630791.1"/>
    </source>
</evidence>
<dbReference type="InterPro" id="IPR058581">
    <property type="entry name" value="TM_HPP"/>
</dbReference>
<dbReference type="EMBL" id="NRRV01000016">
    <property type="protein sequence ID" value="MBK1630791.1"/>
    <property type="molecule type" value="Genomic_DNA"/>
</dbReference>
<reference evidence="3 4" key="1">
    <citation type="journal article" date="2020" name="Microorganisms">
        <title>Osmotic Adaptation and Compatible Solute Biosynthesis of Phototrophic Bacteria as Revealed from Genome Analyses.</title>
        <authorList>
            <person name="Imhoff J.F."/>
            <person name="Rahn T."/>
            <person name="Kunzel S."/>
            <person name="Keller A."/>
            <person name="Neulinger S.C."/>
        </authorList>
    </citation>
    <scope>NUCLEOTIDE SEQUENCE [LARGE SCALE GENOMIC DNA]</scope>
    <source>
        <strain evidence="3 4">DSM 6210</strain>
    </source>
</reference>
<dbReference type="PANTHER" id="PTHR33741">
    <property type="entry name" value="TRANSMEMBRANE PROTEIN DDB_G0269096-RELATED"/>
    <property type="match status" value="1"/>
</dbReference>
<keyword evidence="1" id="KW-0812">Transmembrane</keyword>
<dbReference type="Pfam" id="PF04982">
    <property type="entry name" value="TM_HPP"/>
    <property type="match status" value="1"/>
</dbReference>
<dbReference type="InterPro" id="IPR007065">
    <property type="entry name" value="HPP"/>
</dbReference>
<dbReference type="PANTHER" id="PTHR33741:SF5">
    <property type="entry name" value="TRANSMEMBRANE PROTEIN DDB_G0269096-RELATED"/>
    <property type="match status" value="1"/>
</dbReference>
<comment type="caution">
    <text evidence="3">The sequence shown here is derived from an EMBL/GenBank/DDBJ whole genome shotgun (WGS) entry which is preliminary data.</text>
</comment>
<feature type="transmembrane region" description="Helical" evidence="1">
    <location>
        <begin position="139"/>
        <end position="159"/>
    </location>
</feature>
<proteinExistence type="predicted"/>
<name>A0ABS1CHD5_9GAMM</name>
<accession>A0ABS1CHD5</accession>
<keyword evidence="4" id="KW-1185">Reference proteome</keyword>
<keyword evidence="1" id="KW-0472">Membrane</keyword>
<gene>
    <name evidence="3" type="ORF">CKO31_08550</name>
</gene>
<evidence type="ECO:0000313" key="4">
    <source>
        <dbReference type="Proteomes" id="UP000748752"/>
    </source>
</evidence>
<evidence type="ECO:0000259" key="2">
    <source>
        <dbReference type="Pfam" id="PF04982"/>
    </source>
</evidence>